<keyword evidence="2" id="KW-1185">Reference proteome</keyword>
<dbReference type="AlphaFoldDB" id="A0AA39W9U0"/>
<proteinExistence type="predicted"/>
<sequence>MRSHEIWLKHVFKGNLVRQRRKSSNLISLSPPPPLHPHGCIVSPSFSIVTASSLDISIFLRRRCFFIRLPPSSSIAAFDHLPSSYILFVGYARWQLPSEGYFKLNMDVALDVDRNLVGVGVVVRHALGAITQRLDTGYTPQVVKVVAVCD</sequence>
<protein>
    <submittedName>
        <fullName evidence="1">Uncharacterized protein</fullName>
    </submittedName>
</protein>
<name>A0AA39W9U0_ACESA</name>
<comment type="caution">
    <text evidence="1">The sequence shown here is derived from an EMBL/GenBank/DDBJ whole genome shotgun (WGS) entry which is preliminary data.</text>
</comment>
<evidence type="ECO:0000313" key="1">
    <source>
        <dbReference type="EMBL" id="KAK0608908.1"/>
    </source>
</evidence>
<evidence type="ECO:0000313" key="2">
    <source>
        <dbReference type="Proteomes" id="UP001168877"/>
    </source>
</evidence>
<gene>
    <name evidence="1" type="ORF">LWI29_037882</name>
</gene>
<reference evidence="1" key="1">
    <citation type="journal article" date="2022" name="Plant J.">
        <title>Strategies of tolerance reflected in two North American maple genomes.</title>
        <authorList>
            <person name="McEvoy S.L."/>
            <person name="Sezen U.U."/>
            <person name="Trouern-Trend A."/>
            <person name="McMahon S.M."/>
            <person name="Schaberg P.G."/>
            <person name="Yang J."/>
            <person name="Wegrzyn J.L."/>
            <person name="Swenson N.G."/>
        </authorList>
    </citation>
    <scope>NUCLEOTIDE SEQUENCE</scope>
    <source>
        <strain evidence="1">NS2018</strain>
    </source>
</reference>
<reference evidence="1" key="2">
    <citation type="submission" date="2023-06" db="EMBL/GenBank/DDBJ databases">
        <authorList>
            <person name="Swenson N.G."/>
            <person name="Wegrzyn J.L."/>
            <person name="Mcevoy S.L."/>
        </authorList>
    </citation>
    <scope>NUCLEOTIDE SEQUENCE</scope>
    <source>
        <strain evidence="1">NS2018</strain>
        <tissue evidence="1">Leaf</tissue>
    </source>
</reference>
<organism evidence="1 2">
    <name type="scientific">Acer saccharum</name>
    <name type="common">Sugar maple</name>
    <dbReference type="NCBI Taxonomy" id="4024"/>
    <lineage>
        <taxon>Eukaryota</taxon>
        <taxon>Viridiplantae</taxon>
        <taxon>Streptophyta</taxon>
        <taxon>Embryophyta</taxon>
        <taxon>Tracheophyta</taxon>
        <taxon>Spermatophyta</taxon>
        <taxon>Magnoliopsida</taxon>
        <taxon>eudicotyledons</taxon>
        <taxon>Gunneridae</taxon>
        <taxon>Pentapetalae</taxon>
        <taxon>rosids</taxon>
        <taxon>malvids</taxon>
        <taxon>Sapindales</taxon>
        <taxon>Sapindaceae</taxon>
        <taxon>Hippocastanoideae</taxon>
        <taxon>Acereae</taxon>
        <taxon>Acer</taxon>
    </lineage>
</organism>
<accession>A0AA39W9U0</accession>
<dbReference type="Proteomes" id="UP001168877">
    <property type="component" value="Unassembled WGS sequence"/>
</dbReference>
<dbReference type="EMBL" id="JAUESC010000001">
    <property type="protein sequence ID" value="KAK0608908.1"/>
    <property type="molecule type" value="Genomic_DNA"/>
</dbReference>